<dbReference type="PANTHER" id="PTHR37814:SF1">
    <property type="entry name" value="MEMBRANE PROTEIN"/>
    <property type="match status" value="1"/>
</dbReference>
<dbReference type="InterPro" id="IPR038728">
    <property type="entry name" value="YkvI-like"/>
</dbReference>
<dbReference type="OrthoDB" id="4005at2"/>
<organism evidence="2 3">
    <name type="scientific">Sedimentibacter saalensis</name>
    <dbReference type="NCBI Taxonomy" id="130788"/>
    <lineage>
        <taxon>Bacteria</taxon>
        <taxon>Bacillati</taxon>
        <taxon>Bacillota</taxon>
        <taxon>Tissierellia</taxon>
        <taxon>Sedimentibacter</taxon>
    </lineage>
</organism>
<sequence length="386" mass="41935">MEAKIENQAVQNVKIKKSIVPPFVGIAAVWFGTHAGPGVASGKQVATYFSSYGKIGMLTPVFAMALLGLAMYFAIEYSRVNKVHDFKTFTNKFFHPYEKLFSAFFEISFLVTSLLAPGLCIATSAKLFQQFFGLNIWAGTVLMVCLSVVLVIYGAEIVKAASTALTVGILVVIGLIVVLGISASKGAISTNWAATSFSDHSLTSGLWLAITYAGFQSTGNIGNCISVSQGLKSKKESMMSAALGTCLNALMLVAIVLVNFAYQPDSIQSLLPNYYIVQQIGLPVLETVYVVFVVMASLSTIIAFAFALVARYGNKTYMVKRIKTERNRSLFIVLSMLILDVMVSTFGIASIVNIGYKYLGYFSIFVVLFPFIIVGLIRSKKLKTEN</sequence>
<feature type="transmembrane region" description="Helical" evidence="1">
    <location>
        <begin position="100"/>
        <end position="122"/>
    </location>
</feature>
<dbReference type="Proteomes" id="UP000315343">
    <property type="component" value="Unassembled WGS sequence"/>
</dbReference>
<feature type="transmembrane region" description="Helical" evidence="1">
    <location>
        <begin position="161"/>
        <end position="181"/>
    </location>
</feature>
<dbReference type="GO" id="GO:0022857">
    <property type="term" value="F:transmembrane transporter activity"/>
    <property type="evidence" value="ECO:0007669"/>
    <property type="project" value="InterPro"/>
</dbReference>
<dbReference type="RefSeq" id="WP_145083881.1">
    <property type="nucleotide sequence ID" value="NZ_JAYFNS010000001.1"/>
</dbReference>
<dbReference type="PANTHER" id="PTHR37814">
    <property type="entry name" value="CONSERVED MEMBRANE PROTEIN"/>
    <property type="match status" value="1"/>
</dbReference>
<feature type="transmembrane region" description="Helical" evidence="1">
    <location>
        <begin position="241"/>
        <end position="262"/>
    </location>
</feature>
<name>A0A562J8N5_9FIRM</name>
<dbReference type="EMBL" id="VLKH01000006">
    <property type="protein sequence ID" value="TWH79443.1"/>
    <property type="molecule type" value="Genomic_DNA"/>
</dbReference>
<keyword evidence="1" id="KW-0472">Membrane</keyword>
<dbReference type="AlphaFoldDB" id="A0A562J8N5"/>
<feature type="transmembrane region" description="Helical" evidence="1">
    <location>
        <begin position="330"/>
        <end position="352"/>
    </location>
</feature>
<keyword evidence="3" id="KW-1185">Reference proteome</keyword>
<keyword evidence="1" id="KW-1133">Transmembrane helix</keyword>
<feature type="transmembrane region" description="Helical" evidence="1">
    <location>
        <begin position="358"/>
        <end position="377"/>
    </location>
</feature>
<dbReference type="Gene3D" id="1.20.1740.10">
    <property type="entry name" value="Amino acid/polyamine transporter I"/>
    <property type="match status" value="1"/>
</dbReference>
<proteinExistence type="predicted"/>
<evidence type="ECO:0000313" key="3">
    <source>
        <dbReference type="Proteomes" id="UP000315343"/>
    </source>
</evidence>
<dbReference type="InterPro" id="IPR001734">
    <property type="entry name" value="Na/solute_symporter"/>
</dbReference>
<dbReference type="PROSITE" id="PS50283">
    <property type="entry name" value="NA_SOLUT_SYMP_3"/>
    <property type="match status" value="1"/>
</dbReference>
<keyword evidence="1" id="KW-0812">Transmembrane</keyword>
<reference evidence="2 3" key="1">
    <citation type="submission" date="2019-07" db="EMBL/GenBank/DDBJ databases">
        <title>Genomic Encyclopedia of Type Strains, Phase I: the one thousand microbial genomes (KMG-I) project.</title>
        <authorList>
            <person name="Kyrpides N."/>
        </authorList>
    </citation>
    <scope>NUCLEOTIDE SEQUENCE [LARGE SCALE GENOMIC DNA]</scope>
    <source>
        <strain evidence="2 3">DSM 13558</strain>
    </source>
</reference>
<feature type="transmembrane region" description="Helical" evidence="1">
    <location>
        <begin position="55"/>
        <end position="75"/>
    </location>
</feature>
<protein>
    <submittedName>
        <fullName evidence="2">Putative membrane protein YkvI</fullName>
    </submittedName>
</protein>
<comment type="caution">
    <text evidence="2">The sequence shown here is derived from an EMBL/GenBank/DDBJ whole genome shotgun (WGS) entry which is preliminary data.</text>
</comment>
<feature type="transmembrane region" description="Helical" evidence="1">
    <location>
        <begin position="134"/>
        <end position="155"/>
    </location>
</feature>
<accession>A0A562J8N5</accession>
<evidence type="ECO:0000313" key="2">
    <source>
        <dbReference type="EMBL" id="TWH79443.1"/>
    </source>
</evidence>
<gene>
    <name evidence="2" type="ORF">LY60_02423</name>
</gene>
<dbReference type="GO" id="GO:0016020">
    <property type="term" value="C:membrane"/>
    <property type="evidence" value="ECO:0007669"/>
    <property type="project" value="InterPro"/>
</dbReference>
<feature type="transmembrane region" description="Helical" evidence="1">
    <location>
        <begin position="288"/>
        <end position="309"/>
    </location>
</feature>
<evidence type="ECO:0000256" key="1">
    <source>
        <dbReference type="SAM" id="Phobius"/>
    </source>
</evidence>